<dbReference type="InterPro" id="IPR002048">
    <property type="entry name" value="EF_hand_dom"/>
</dbReference>
<evidence type="ECO:0000256" key="1">
    <source>
        <dbReference type="ARBA" id="ARBA00022837"/>
    </source>
</evidence>
<keyword evidence="3" id="KW-0732">Signal</keyword>
<feature type="signal peptide" evidence="3">
    <location>
        <begin position="1"/>
        <end position="24"/>
    </location>
</feature>
<dbReference type="SMART" id="SM00054">
    <property type="entry name" value="EFh"/>
    <property type="match status" value="2"/>
</dbReference>
<accession>A0A7S2EWM9</accession>
<keyword evidence="2" id="KW-0472">Membrane</keyword>
<dbReference type="AlphaFoldDB" id="A0A7S2EWM9"/>
<keyword evidence="1" id="KW-0106">Calcium</keyword>
<organism evidence="5">
    <name type="scientific">Trieres chinensis</name>
    <name type="common">Marine centric diatom</name>
    <name type="synonym">Odontella sinensis</name>
    <dbReference type="NCBI Taxonomy" id="1514140"/>
    <lineage>
        <taxon>Eukaryota</taxon>
        <taxon>Sar</taxon>
        <taxon>Stramenopiles</taxon>
        <taxon>Ochrophyta</taxon>
        <taxon>Bacillariophyta</taxon>
        <taxon>Mediophyceae</taxon>
        <taxon>Biddulphiophycidae</taxon>
        <taxon>Eupodiscales</taxon>
        <taxon>Parodontellaceae</taxon>
        <taxon>Trieres</taxon>
    </lineage>
</organism>
<reference evidence="5" key="1">
    <citation type="submission" date="2021-01" db="EMBL/GenBank/DDBJ databases">
        <authorList>
            <person name="Corre E."/>
            <person name="Pelletier E."/>
            <person name="Niang G."/>
            <person name="Scheremetjew M."/>
            <person name="Finn R."/>
            <person name="Kale V."/>
            <person name="Holt S."/>
            <person name="Cochrane G."/>
            <person name="Meng A."/>
            <person name="Brown T."/>
            <person name="Cohen L."/>
        </authorList>
    </citation>
    <scope>NUCLEOTIDE SEQUENCE</scope>
    <source>
        <strain evidence="5">Grunow 1884</strain>
    </source>
</reference>
<dbReference type="PROSITE" id="PS50222">
    <property type="entry name" value="EF_HAND_2"/>
    <property type="match status" value="1"/>
</dbReference>
<dbReference type="InterPro" id="IPR011992">
    <property type="entry name" value="EF-hand-dom_pair"/>
</dbReference>
<feature type="chain" id="PRO_5030934375" description="EF-hand domain-containing protein" evidence="3">
    <location>
        <begin position="25"/>
        <end position="468"/>
    </location>
</feature>
<sequence length="468" mass="52371">MKLDIEFTILRLAVLSFVRNGAQAISCGNPFTTPCLGDTDIRYDKSASNALKDQAEIWKNIEGLWKFEFKTYGPDEMPFPPQPIANRERVAYSAFPAFGFQNITFIGSRFYRHRYVFFPPAPAEFCAQPLQEGESNVAYGVCGQNGYAWGLDVYGTSTYEKDGSLKHFGGKENRIVPVDSESYFLNNREGDLLVQDSFVCLGGGCDKGVSTMEVYYGAQLVSFDRFTYTRVDDEDEWLRLIDEAHVKYNITAENQLDVPMKGCVTSNCPLPEDFCQEGDPECSMSPYQEPSASVKGGVIAGFTVLGVALLCIGAYLVHRREMELQSMRIRDRFATRICQNMSLKQSIRQLPPDALAEEFKRIDGEGTLDGKISRQELWDFISSGKAGEMSESDFNALFVAMDADGNGEVDFLEFCSFMGHCDKEFREARKHHGSRADVAIMASKRCSASVVKIPQEVLEEGEESKEEA</sequence>
<evidence type="ECO:0000313" key="5">
    <source>
        <dbReference type="EMBL" id="CAD9361796.1"/>
    </source>
</evidence>
<keyword evidence="2" id="KW-0812">Transmembrane</keyword>
<keyword evidence="2" id="KW-1133">Transmembrane helix</keyword>
<dbReference type="PROSITE" id="PS00018">
    <property type="entry name" value="EF_HAND_1"/>
    <property type="match status" value="1"/>
</dbReference>
<dbReference type="Pfam" id="PF13499">
    <property type="entry name" value="EF-hand_7"/>
    <property type="match status" value="1"/>
</dbReference>
<gene>
    <name evidence="5" type="ORF">OSIN01602_LOCUS22117</name>
</gene>
<dbReference type="EMBL" id="HBGO01038187">
    <property type="protein sequence ID" value="CAD9361796.1"/>
    <property type="molecule type" value="Transcribed_RNA"/>
</dbReference>
<evidence type="ECO:0000259" key="4">
    <source>
        <dbReference type="PROSITE" id="PS50222"/>
    </source>
</evidence>
<feature type="domain" description="EF-hand" evidence="4">
    <location>
        <begin position="389"/>
        <end position="424"/>
    </location>
</feature>
<protein>
    <recommendedName>
        <fullName evidence="4">EF-hand domain-containing protein</fullName>
    </recommendedName>
</protein>
<dbReference type="SUPFAM" id="SSF47473">
    <property type="entry name" value="EF-hand"/>
    <property type="match status" value="1"/>
</dbReference>
<feature type="transmembrane region" description="Helical" evidence="2">
    <location>
        <begin position="298"/>
        <end position="318"/>
    </location>
</feature>
<name>A0A7S2EWM9_TRICV</name>
<dbReference type="GO" id="GO:0005509">
    <property type="term" value="F:calcium ion binding"/>
    <property type="evidence" value="ECO:0007669"/>
    <property type="project" value="InterPro"/>
</dbReference>
<proteinExistence type="predicted"/>
<dbReference type="Gene3D" id="1.10.238.10">
    <property type="entry name" value="EF-hand"/>
    <property type="match status" value="1"/>
</dbReference>
<evidence type="ECO:0000256" key="2">
    <source>
        <dbReference type="SAM" id="Phobius"/>
    </source>
</evidence>
<dbReference type="CDD" id="cd00051">
    <property type="entry name" value="EFh"/>
    <property type="match status" value="1"/>
</dbReference>
<dbReference type="InterPro" id="IPR018247">
    <property type="entry name" value="EF_Hand_1_Ca_BS"/>
</dbReference>
<evidence type="ECO:0000256" key="3">
    <source>
        <dbReference type="SAM" id="SignalP"/>
    </source>
</evidence>